<keyword evidence="3" id="KW-1185">Reference proteome</keyword>
<evidence type="ECO:0000256" key="1">
    <source>
        <dbReference type="SAM" id="MobiDB-lite"/>
    </source>
</evidence>
<feature type="compositionally biased region" description="Basic and acidic residues" evidence="1">
    <location>
        <begin position="13"/>
        <end position="56"/>
    </location>
</feature>
<protein>
    <submittedName>
        <fullName evidence="2">Uncharacterized protein</fullName>
    </submittedName>
</protein>
<dbReference type="Proteomes" id="UP001066276">
    <property type="component" value="Chromosome 9"/>
</dbReference>
<sequence length="135" mass="15575">MRGPRNETSLEVQDPKSDTPRRVRGRRSDARRRDPRRDTWVRDPRSENRRRVRERRSDARLWGHERLEVRQGPRGIEALEPSTSTGSLGGNERSSTAPPTRPVTYLGAQDPDGTRTLSVTSRWNKPSFVKLDITF</sequence>
<feature type="region of interest" description="Disordered" evidence="1">
    <location>
        <begin position="70"/>
        <end position="119"/>
    </location>
</feature>
<reference evidence="2" key="1">
    <citation type="journal article" date="2022" name="bioRxiv">
        <title>Sequencing and chromosome-scale assembly of the giantPleurodeles waltlgenome.</title>
        <authorList>
            <person name="Brown T."/>
            <person name="Elewa A."/>
            <person name="Iarovenko S."/>
            <person name="Subramanian E."/>
            <person name="Araus A.J."/>
            <person name="Petzold A."/>
            <person name="Susuki M."/>
            <person name="Suzuki K.-i.T."/>
            <person name="Hayashi T."/>
            <person name="Toyoda A."/>
            <person name="Oliveira C."/>
            <person name="Osipova E."/>
            <person name="Leigh N.D."/>
            <person name="Simon A."/>
            <person name="Yun M.H."/>
        </authorList>
    </citation>
    <scope>NUCLEOTIDE SEQUENCE</scope>
    <source>
        <strain evidence="2">20211129_DDA</strain>
        <tissue evidence="2">Liver</tissue>
    </source>
</reference>
<name>A0AAV7MH03_PLEWA</name>
<evidence type="ECO:0000313" key="2">
    <source>
        <dbReference type="EMBL" id="KAJ1103056.1"/>
    </source>
</evidence>
<accession>A0AAV7MH03</accession>
<feature type="compositionally biased region" description="Polar residues" evidence="1">
    <location>
        <begin position="1"/>
        <end position="11"/>
    </location>
</feature>
<evidence type="ECO:0000313" key="3">
    <source>
        <dbReference type="Proteomes" id="UP001066276"/>
    </source>
</evidence>
<organism evidence="2 3">
    <name type="scientific">Pleurodeles waltl</name>
    <name type="common">Iberian ribbed newt</name>
    <dbReference type="NCBI Taxonomy" id="8319"/>
    <lineage>
        <taxon>Eukaryota</taxon>
        <taxon>Metazoa</taxon>
        <taxon>Chordata</taxon>
        <taxon>Craniata</taxon>
        <taxon>Vertebrata</taxon>
        <taxon>Euteleostomi</taxon>
        <taxon>Amphibia</taxon>
        <taxon>Batrachia</taxon>
        <taxon>Caudata</taxon>
        <taxon>Salamandroidea</taxon>
        <taxon>Salamandridae</taxon>
        <taxon>Pleurodelinae</taxon>
        <taxon>Pleurodeles</taxon>
    </lineage>
</organism>
<feature type="region of interest" description="Disordered" evidence="1">
    <location>
        <begin position="1"/>
        <end position="56"/>
    </location>
</feature>
<feature type="compositionally biased region" description="Polar residues" evidence="1">
    <location>
        <begin position="81"/>
        <end position="98"/>
    </location>
</feature>
<gene>
    <name evidence="2" type="ORF">NDU88_000484</name>
</gene>
<comment type="caution">
    <text evidence="2">The sequence shown here is derived from an EMBL/GenBank/DDBJ whole genome shotgun (WGS) entry which is preliminary data.</text>
</comment>
<dbReference type="EMBL" id="JANPWB010000013">
    <property type="protein sequence ID" value="KAJ1103056.1"/>
    <property type="molecule type" value="Genomic_DNA"/>
</dbReference>
<proteinExistence type="predicted"/>
<dbReference type="AlphaFoldDB" id="A0AAV7MH03"/>